<evidence type="ECO:0000256" key="2">
    <source>
        <dbReference type="ARBA" id="ARBA00004922"/>
    </source>
</evidence>
<dbReference type="Pfam" id="PF11051">
    <property type="entry name" value="Mannosyl_trans3"/>
    <property type="match status" value="1"/>
</dbReference>
<dbReference type="InterPro" id="IPR029044">
    <property type="entry name" value="Nucleotide-diphossugar_trans"/>
</dbReference>
<dbReference type="FunCoup" id="A0A448YTK0">
    <property type="interactions" value="113"/>
</dbReference>
<dbReference type="PANTHER" id="PTHR31392">
    <property type="entry name" value="ALPHA-1,3-MANNOSYLTRANSFERASE MNN1-RELATED"/>
    <property type="match status" value="1"/>
</dbReference>
<evidence type="ECO:0000256" key="4">
    <source>
        <dbReference type="ARBA" id="ARBA00022676"/>
    </source>
</evidence>
<dbReference type="GO" id="GO:0006493">
    <property type="term" value="P:protein O-linked glycosylation"/>
    <property type="evidence" value="ECO:0007669"/>
    <property type="project" value="TreeGrafter"/>
</dbReference>
<keyword evidence="11" id="KW-0325">Glycoprotein</keyword>
<evidence type="ECO:0000256" key="10">
    <source>
        <dbReference type="ARBA" id="ARBA00023136"/>
    </source>
</evidence>
<sequence length="732" mass="84028">MLPFQSPVHVNFHFRNLVNIRLPYFRVHPIQASDLTASLASFLQYSLHSFAIMLPFRPIRSISRKIKSSQVIILISVLLTLVTFRFSLEFATPSTNAVPLELYQGKGYGPFTLRFYSKLATLTDLGTQGLLGELDAIKSIDELFFNDKLEPLTITANPLDVISNRYPNGDQYNDLSLEEKASLYVNEVIPKCEYHFQPVDQQFFAEDNTPEKLMGKRMEKWSELSSVFTEEKLIKLGLTSAVVDGFLNKTVQEQMVRNHEINLQVKHIMTHMKIFGRLFLGTKSPLSDNLDSLCKSASESLFPWLSGTYPRFTTFNDKLEEVEVFPFGKESQTCFVKSLQVGSKGRGLVVTAVDSLVPELAGLLTIIRAQLNGSFAYPMEVFYDGDSLHNLDMRELVRVATEPMEPLDKKTFPRVPPPLKLTFVDIAGSIRPEYKHPFENYGMKILAYIFNSFEEMVMMDTDSVPLAAIDDFFELPQYRETSTLFYRDREINDAMTEEGIEVFRGILNGDMERSYLKLNKVDNKYNARFFKERFRHLMESGLFLINRKERFDGVISSAVMQLLKPFRDCVHGEKEYIWLGQEAMGREYKFNENFAVSVGELTTWKDGDEVHELCSTHPGHIKDDGSSVMWMNSGFLVCKKQNAYSNDERDPEKSIWDVKKEYESPLIVRNGLLPMGEGGGWMLASKCEQYMWCAHGKVDGAVLDFKDKEVEKWTNLGKAWVRRYHDTRRSNP</sequence>
<evidence type="ECO:0000256" key="9">
    <source>
        <dbReference type="ARBA" id="ARBA00023034"/>
    </source>
</evidence>
<keyword evidence="4" id="KW-0328">Glycosyltransferase</keyword>
<accession>A0A448YTK0</accession>
<reference evidence="12 13" key="1">
    <citation type="submission" date="2018-12" db="EMBL/GenBank/DDBJ databases">
        <authorList>
            <person name="Tiukova I."/>
            <person name="Dainat J."/>
        </authorList>
    </citation>
    <scope>NUCLEOTIDE SEQUENCE [LARGE SCALE GENOMIC DNA]</scope>
</reference>
<evidence type="ECO:0000256" key="1">
    <source>
        <dbReference type="ARBA" id="ARBA00004323"/>
    </source>
</evidence>
<dbReference type="SUPFAM" id="SSF53448">
    <property type="entry name" value="Nucleotide-diphospho-sugar transferases"/>
    <property type="match status" value="1"/>
</dbReference>
<dbReference type="GO" id="GO:0046354">
    <property type="term" value="P:mannan biosynthetic process"/>
    <property type="evidence" value="ECO:0007669"/>
    <property type="project" value="UniProtKB-ARBA"/>
</dbReference>
<dbReference type="GO" id="GO:0000033">
    <property type="term" value="F:alpha-1,3-mannosyltransferase activity"/>
    <property type="evidence" value="ECO:0007669"/>
    <property type="project" value="TreeGrafter"/>
</dbReference>
<comment type="subcellular location">
    <subcellularLocation>
        <location evidence="1">Golgi apparatus membrane</location>
        <topology evidence="1">Single-pass type II membrane protein</topology>
    </subcellularLocation>
</comment>
<keyword evidence="13" id="KW-1185">Reference proteome</keyword>
<dbReference type="PANTHER" id="PTHR31392:SF1">
    <property type="entry name" value="ALPHA-1,3-MANNOSYLTRANSFERASE MNN1-RELATED"/>
    <property type="match status" value="1"/>
</dbReference>
<keyword evidence="8" id="KW-1133">Transmembrane helix</keyword>
<proteinExistence type="inferred from homology"/>
<comment type="pathway">
    <text evidence="2">Protein modification; protein glycosylation.</text>
</comment>
<evidence type="ECO:0000256" key="5">
    <source>
        <dbReference type="ARBA" id="ARBA00022679"/>
    </source>
</evidence>
<keyword evidence="7" id="KW-0735">Signal-anchor</keyword>
<organism evidence="12 13">
    <name type="scientific">Brettanomyces naardenensis</name>
    <name type="common">Yeast</name>
    <dbReference type="NCBI Taxonomy" id="13370"/>
    <lineage>
        <taxon>Eukaryota</taxon>
        <taxon>Fungi</taxon>
        <taxon>Dikarya</taxon>
        <taxon>Ascomycota</taxon>
        <taxon>Saccharomycotina</taxon>
        <taxon>Pichiomycetes</taxon>
        <taxon>Pichiales</taxon>
        <taxon>Pichiaceae</taxon>
        <taxon>Brettanomyces</taxon>
    </lineage>
</organism>
<comment type="similarity">
    <text evidence="3">Belongs to the MNN1/MNT family.</text>
</comment>
<dbReference type="Proteomes" id="UP000290900">
    <property type="component" value="Unassembled WGS sequence"/>
</dbReference>
<dbReference type="AlphaFoldDB" id="A0A448YTK0"/>
<protein>
    <submittedName>
        <fullName evidence="12">DEKNAAC105402</fullName>
    </submittedName>
</protein>
<evidence type="ECO:0000313" key="12">
    <source>
        <dbReference type="EMBL" id="VEU24254.1"/>
    </source>
</evidence>
<dbReference type="InParanoid" id="A0A448YTK0"/>
<evidence type="ECO:0000313" key="13">
    <source>
        <dbReference type="Proteomes" id="UP000290900"/>
    </source>
</evidence>
<dbReference type="STRING" id="13370.A0A448YTK0"/>
<gene>
    <name evidence="12" type="ORF">BRENAR_LOCUS4982</name>
</gene>
<evidence type="ECO:0000256" key="11">
    <source>
        <dbReference type="ARBA" id="ARBA00023180"/>
    </source>
</evidence>
<evidence type="ECO:0000256" key="7">
    <source>
        <dbReference type="ARBA" id="ARBA00022968"/>
    </source>
</evidence>
<dbReference type="OrthoDB" id="430354at2759"/>
<keyword evidence="6" id="KW-0812">Transmembrane</keyword>
<evidence type="ECO:0000256" key="6">
    <source>
        <dbReference type="ARBA" id="ARBA00022692"/>
    </source>
</evidence>
<evidence type="ECO:0000256" key="3">
    <source>
        <dbReference type="ARBA" id="ARBA00009105"/>
    </source>
</evidence>
<dbReference type="EMBL" id="CAACVR010000075">
    <property type="protein sequence ID" value="VEU24254.1"/>
    <property type="molecule type" value="Genomic_DNA"/>
</dbReference>
<evidence type="ECO:0000256" key="8">
    <source>
        <dbReference type="ARBA" id="ARBA00022989"/>
    </source>
</evidence>
<dbReference type="GO" id="GO:0000139">
    <property type="term" value="C:Golgi membrane"/>
    <property type="evidence" value="ECO:0007669"/>
    <property type="project" value="UniProtKB-SubCell"/>
</dbReference>
<keyword evidence="5" id="KW-0808">Transferase</keyword>
<keyword evidence="10" id="KW-0472">Membrane</keyword>
<keyword evidence="9" id="KW-0333">Golgi apparatus</keyword>
<name>A0A448YTK0_BRENA</name>
<dbReference type="InterPro" id="IPR022751">
    <property type="entry name" value="Alpha_mannosyltransferase"/>
</dbReference>